<accession>A0A481W595</accession>
<evidence type="ECO:0000313" key="2">
    <source>
        <dbReference type="Proteomes" id="UP000293689"/>
    </source>
</evidence>
<protein>
    <submittedName>
        <fullName evidence="1">Uncharacterized protein</fullName>
    </submittedName>
</protein>
<dbReference type="EMBL" id="MK479295">
    <property type="protein sequence ID" value="QBJ03999.1"/>
    <property type="molecule type" value="Genomic_DNA"/>
</dbReference>
<name>A0A481W595_9CAUD</name>
<dbReference type="KEGG" id="vg:77418119"/>
<evidence type="ECO:0000313" key="1">
    <source>
        <dbReference type="EMBL" id="QBJ03999.1"/>
    </source>
</evidence>
<organism evidence="1 2">
    <name type="scientific">Salmonella phage vB_SenS_SE1</name>
    <dbReference type="NCBI Taxonomy" id="2530161"/>
    <lineage>
        <taxon>Viruses</taxon>
        <taxon>Duplodnaviria</taxon>
        <taxon>Heunggongvirae</taxon>
        <taxon>Uroviricota</taxon>
        <taxon>Caudoviricetes</taxon>
        <taxon>Sarkviridae</taxon>
        <taxon>Guernseyvirinae</taxon>
        <taxon>Cornellvirus</taxon>
        <taxon>Cornellvirus SE1</taxon>
    </lineage>
</organism>
<proteinExistence type="predicted"/>
<reference evidence="2" key="1">
    <citation type="submission" date="2019-02" db="EMBL/GenBank/DDBJ databases">
        <title>Complete genome of phage SEE-1.</title>
        <authorList>
            <person name="Lu M."/>
        </authorList>
    </citation>
    <scope>NUCLEOTIDE SEQUENCE [LARGE SCALE GENOMIC DNA]</scope>
</reference>
<dbReference type="GeneID" id="77418119"/>
<dbReference type="Proteomes" id="UP000293689">
    <property type="component" value="Segment"/>
</dbReference>
<dbReference type="RefSeq" id="YP_010582442.1">
    <property type="nucleotide sequence ID" value="NC_069151.1"/>
</dbReference>
<sequence>MLTAKDIKYLRLVRGLENAWMTLAGLEAEPYSWVNECLIARWKQIVQYREWKLKSFEEHNQKCSR</sequence>
<keyword evidence="2" id="KW-1185">Reference proteome</keyword>